<reference evidence="2" key="2">
    <citation type="submission" date="2021-03" db="UniProtKB">
        <authorList>
            <consortium name="EnsemblPlants"/>
        </authorList>
    </citation>
    <scope>IDENTIFICATION</scope>
</reference>
<evidence type="ECO:0000313" key="3">
    <source>
        <dbReference type="Proteomes" id="UP000596661"/>
    </source>
</evidence>
<proteinExistence type="predicted"/>
<dbReference type="EMBL" id="UZAU01000108">
    <property type="status" value="NOT_ANNOTATED_CDS"/>
    <property type="molecule type" value="Genomic_DNA"/>
</dbReference>
<dbReference type="AlphaFoldDB" id="A0A803P111"/>
<keyword evidence="3" id="KW-1185">Reference proteome</keyword>
<evidence type="ECO:0000313" key="2">
    <source>
        <dbReference type="EnsemblPlants" id="cds.evm.model.02.428"/>
    </source>
</evidence>
<reference evidence="2" key="1">
    <citation type="submission" date="2018-11" db="EMBL/GenBank/DDBJ databases">
        <authorList>
            <person name="Grassa J C."/>
        </authorList>
    </citation>
    <scope>NUCLEOTIDE SEQUENCE [LARGE SCALE GENOMIC DNA]</scope>
</reference>
<sequence>MILEGKGTNLAGRVSMKVSSSTAGHAKGIREPKSHSIPGAEAIYSYKEHGLSKRNEGIQRHDKSGYAFSPMKPHLYVSDYGLKDQALLEYDVRGYLPRHTIVHNMHVLVYLTK</sequence>
<evidence type="ECO:0000256" key="1">
    <source>
        <dbReference type="SAM" id="MobiDB-lite"/>
    </source>
</evidence>
<organism evidence="2 3">
    <name type="scientific">Cannabis sativa</name>
    <name type="common">Hemp</name>
    <name type="synonym">Marijuana</name>
    <dbReference type="NCBI Taxonomy" id="3483"/>
    <lineage>
        <taxon>Eukaryota</taxon>
        <taxon>Viridiplantae</taxon>
        <taxon>Streptophyta</taxon>
        <taxon>Embryophyta</taxon>
        <taxon>Tracheophyta</taxon>
        <taxon>Spermatophyta</taxon>
        <taxon>Magnoliopsida</taxon>
        <taxon>eudicotyledons</taxon>
        <taxon>Gunneridae</taxon>
        <taxon>Pentapetalae</taxon>
        <taxon>rosids</taxon>
        <taxon>fabids</taxon>
        <taxon>Rosales</taxon>
        <taxon>Cannabaceae</taxon>
        <taxon>Cannabis</taxon>
    </lineage>
</organism>
<dbReference type="Proteomes" id="UP000596661">
    <property type="component" value="Chromosome 2"/>
</dbReference>
<dbReference type="EnsemblPlants" id="evm.model.02.428">
    <property type="protein sequence ID" value="cds.evm.model.02.428"/>
    <property type="gene ID" value="evm.TU.02.428"/>
</dbReference>
<feature type="region of interest" description="Disordered" evidence="1">
    <location>
        <begin position="15"/>
        <end position="36"/>
    </location>
</feature>
<accession>A0A803P111</accession>
<protein>
    <submittedName>
        <fullName evidence="2">Uncharacterized protein</fullName>
    </submittedName>
</protein>
<dbReference type="Gramene" id="evm.model.02.428">
    <property type="protein sequence ID" value="cds.evm.model.02.428"/>
    <property type="gene ID" value="evm.TU.02.428"/>
</dbReference>
<name>A0A803P111_CANSA</name>